<accession>A0A2I2L3E2</accession>
<name>A0A2I2L3E2_9VIRU</name>
<dbReference type="EMBL" id="LT906555">
    <property type="protein sequence ID" value="SNW62046.1"/>
    <property type="molecule type" value="Genomic_DNA"/>
</dbReference>
<proteinExistence type="predicted"/>
<keyword evidence="2" id="KW-1185">Reference proteome</keyword>
<dbReference type="KEGG" id="vg:35381898"/>
<gene>
    <name evidence="1" type="ORF">ORPV_142</name>
</gene>
<reference evidence="1" key="1">
    <citation type="submission" date="2017-08" db="EMBL/GenBank/DDBJ databases">
        <authorList>
            <consortium name="Urmite Genomes"/>
        </authorList>
    </citation>
    <scope>NUCLEOTIDE SEQUENCE [LARGE SCALE GENOMIC DNA]</scope>
    <source>
        <strain evidence="1">IHUMI-LCC2</strain>
    </source>
</reference>
<dbReference type="Proteomes" id="UP000236316">
    <property type="component" value="Segment"/>
</dbReference>
<protein>
    <submittedName>
        <fullName evidence="1">Uncharacterized protein</fullName>
    </submittedName>
</protein>
<sequence length="432" mass="51548">MELTYDNWMEIIQYLNGQCIKYLGRCNKQLQQFINSETLKRHLLLNRLQYRYREDVKMSELLEVLYELEKNYNNITKFNTIPWVWDYHNSKQFNVMLKKKVGIVDMDDVSTDDVLLVHEFLKPRAELFTLYDIPNDTKLYYLTLAFNDEMEDGDLIKLLEDSEVDDTTVKQLCLKYNRVSILNKKYKSFNYKDIINTGYSTFETNNKDNLISAYLLNGGNMMYIDNWKLLYESENPNLFYSKFPNRFISNKYFKMGLDGILYNGAGYREEKYMIYYYIAGCLMRRSYNMAIDYEYLSAIIKNLSEEDIKIVRKFSLYLLDKELIKILYKEKHHLLYADMVLYNVDMRKHKVIFDVMDEIYKDGLLSIAGTLENLEINNIHKINFYSVMMLCIKDKKHKSSCIEIIKRKSKTLSSSYNKIKQAIIHALLEDIL</sequence>
<evidence type="ECO:0000313" key="1">
    <source>
        <dbReference type="EMBL" id="SNW62046.1"/>
    </source>
</evidence>
<dbReference type="GeneID" id="35381898"/>
<organism evidence="1">
    <name type="scientific">Orpheovirus IHUMI-LCC2</name>
    <dbReference type="NCBI Taxonomy" id="2023057"/>
    <lineage>
        <taxon>Viruses</taxon>
        <taxon>Varidnaviria</taxon>
        <taxon>Bamfordvirae</taxon>
        <taxon>Nucleocytoviricota</taxon>
        <taxon>Megaviricetes</taxon>
        <taxon>Pimascovirales</taxon>
        <taxon>Ocovirineae</taxon>
        <taxon>Orpheoviridae</taxon>
        <taxon>Alphaorpheovirus</taxon>
        <taxon>Alphaorpheovirus massiliense</taxon>
    </lineage>
</organism>
<dbReference type="RefSeq" id="YP_009448348.1">
    <property type="nucleotide sequence ID" value="NC_036594.1"/>
</dbReference>
<evidence type="ECO:0000313" key="2">
    <source>
        <dbReference type="Proteomes" id="UP000236316"/>
    </source>
</evidence>